<dbReference type="Proteomes" id="UP000035159">
    <property type="component" value="Chromosome"/>
</dbReference>
<keyword evidence="2" id="KW-1185">Reference proteome</keyword>
<organism evidence="1 2">
    <name type="scientific">Kosmotoga pacifica</name>
    <dbReference type="NCBI Taxonomy" id="1330330"/>
    <lineage>
        <taxon>Bacteria</taxon>
        <taxon>Thermotogati</taxon>
        <taxon>Thermotogota</taxon>
        <taxon>Thermotogae</taxon>
        <taxon>Kosmotogales</taxon>
        <taxon>Kosmotogaceae</taxon>
        <taxon>Kosmotoga</taxon>
    </lineage>
</organism>
<dbReference type="EMBL" id="CP011232">
    <property type="protein sequence ID" value="AKI97501.1"/>
    <property type="molecule type" value="Genomic_DNA"/>
</dbReference>
<sequence length="507" mass="56835">MTRLFFLFSFALIIIGSSIAYSLEVIPLVFQQEVNPGDSISIPVRLSSEIDQKVSLTLLKYIQREDGKQEFVEYEDTRSSVAKWFSFPDMVFLRAYVPTNIRVNVNIPYTAKGTYVSVIMVEPEEVGGVLGISIKIRFAILIVLRVSAPGLRQTYEIDEFEIVPGEEKEPVVTVKFHNNSLLDYFASIDASIRDPNGRTVEKLHLETGQSINRGLAQTWLIPDSKVTFSAKASKILVSGKYKVHLYINYGDRQRIVTKSFQIDREMFSMPEPKELYLLFDKPYVSLHLNPRSVKTELVSVTNKGGEPVDVNVDLLDISSNFENSLLSWVAVRGKDKFKLSPNKTSRTVLTFKVPSDAKEGAYYGKLVYTASKEATPIISRELLLSVVIGKPTVSATLLGIGLERDEEKEMLLSVLLKNDGKVHFSELSGTFEMIKPGEIVSTLSGELEPSREGWILPEEKIIMTSILKSILEAGNYALILKIYDAEELILQVSAEISIGNEKVEKNE</sequence>
<dbReference type="PATRIC" id="fig|1330330.3.peg.1288"/>
<dbReference type="OrthoDB" id="40484at2"/>
<name>A0A0G2ZBQ0_9BACT</name>
<dbReference type="RefSeq" id="WP_047754636.1">
    <property type="nucleotide sequence ID" value="NZ_CAJUHA010000003.1"/>
</dbReference>
<dbReference type="AlphaFoldDB" id="A0A0G2ZBQ0"/>
<accession>A0A0G2ZBQ0</accession>
<reference evidence="1 2" key="1">
    <citation type="submission" date="2015-04" db="EMBL/GenBank/DDBJ databases">
        <title>Complete Genome Sequence of Kosmotoga pacifica SLHLJ1.</title>
        <authorList>
            <person name="Jiang L.J."/>
            <person name="Shao Z.Z."/>
            <person name="Jebbar M."/>
        </authorList>
    </citation>
    <scope>NUCLEOTIDE SEQUENCE [LARGE SCALE GENOMIC DNA]</scope>
    <source>
        <strain evidence="1 2">SLHLJ1</strain>
    </source>
</reference>
<gene>
    <name evidence="1" type="ORF">IX53_06360</name>
</gene>
<evidence type="ECO:0000313" key="2">
    <source>
        <dbReference type="Proteomes" id="UP000035159"/>
    </source>
</evidence>
<dbReference type="InterPro" id="IPR013783">
    <property type="entry name" value="Ig-like_fold"/>
</dbReference>
<dbReference type="Gene3D" id="2.60.40.10">
    <property type="entry name" value="Immunoglobulins"/>
    <property type="match status" value="1"/>
</dbReference>
<proteinExistence type="predicted"/>
<protein>
    <submittedName>
        <fullName evidence="1">Uncharacterized protein</fullName>
    </submittedName>
</protein>
<evidence type="ECO:0000313" key="1">
    <source>
        <dbReference type="EMBL" id="AKI97501.1"/>
    </source>
</evidence>
<dbReference type="KEGG" id="kpf:IX53_06360"/>